<evidence type="ECO:0008006" key="3">
    <source>
        <dbReference type="Google" id="ProtNLM"/>
    </source>
</evidence>
<gene>
    <name evidence="1" type="ORF">WMY93_032853</name>
</gene>
<dbReference type="AlphaFoldDB" id="A0AAW0MMU8"/>
<organism evidence="1 2">
    <name type="scientific">Mugilogobius chulae</name>
    <name type="common">yellowstripe goby</name>
    <dbReference type="NCBI Taxonomy" id="88201"/>
    <lineage>
        <taxon>Eukaryota</taxon>
        <taxon>Metazoa</taxon>
        <taxon>Chordata</taxon>
        <taxon>Craniata</taxon>
        <taxon>Vertebrata</taxon>
        <taxon>Euteleostomi</taxon>
        <taxon>Actinopterygii</taxon>
        <taxon>Neopterygii</taxon>
        <taxon>Teleostei</taxon>
        <taxon>Neoteleostei</taxon>
        <taxon>Acanthomorphata</taxon>
        <taxon>Gobiaria</taxon>
        <taxon>Gobiiformes</taxon>
        <taxon>Gobioidei</taxon>
        <taxon>Gobiidae</taxon>
        <taxon>Gobionellinae</taxon>
        <taxon>Mugilogobius</taxon>
    </lineage>
</organism>
<reference evidence="2" key="1">
    <citation type="submission" date="2024-04" db="EMBL/GenBank/DDBJ databases">
        <title>Salinicola lusitanus LLJ914,a marine bacterium isolated from the Okinawa Trough.</title>
        <authorList>
            <person name="Li J."/>
        </authorList>
    </citation>
    <scope>NUCLEOTIDE SEQUENCE [LARGE SCALE GENOMIC DNA]</scope>
</reference>
<sequence>MRTAHNRTRTAPTDSVCFRYEQRTLHFALMEQQVDEASKLGVSAMQLGVNSEVEIVSSAPMLLFGSPESWLLNEKWRQLLSNMKDLVGIVVDEVHLIYKWGQGEKGGVPFVSALPD</sequence>
<dbReference type="Proteomes" id="UP001460270">
    <property type="component" value="Unassembled WGS sequence"/>
</dbReference>
<protein>
    <recommendedName>
        <fullName evidence="3">Helicase ATP-binding domain-containing protein</fullName>
    </recommendedName>
</protein>
<dbReference type="Gene3D" id="3.40.50.300">
    <property type="entry name" value="P-loop containing nucleotide triphosphate hydrolases"/>
    <property type="match status" value="1"/>
</dbReference>
<comment type="caution">
    <text evidence="1">The sequence shown here is derived from an EMBL/GenBank/DDBJ whole genome shotgun (WGS) entry which is preliminary data.</text>
</comment>
<dbReference type="InterPro" id="IPR027417">
    <property type="entry name" value="P-loop_NTPase"/>
</dbReference>
<evidence type="ECO:0000313" key="1">
    <source>
        <dbReference type="EMBL" id="KAK7880511.1"/>
    </source>
</evidence>
<evidence type="ECO:0000313" key="2">
    <source>
        <dbReference type="Proteomes" id="UP001460270"/>
    </source>
</evidence>
<name>A0AAW0MMU8_9GOBI</name>
<accession>A0AAW0MMU8</accession>
<dbReference type="EMBL" id="JBBPFD010000086">
    <property type="protein sequence ID" value="KAK7880511.1"/>
    <property type="molecule type" value="Genomic_DNA"/>
</dbReference>
<keyword evidence="2" id="KW-1185">Reference proteome</keyword>
<proteinExistence type="predicted"/>